<name>A0AAV4R216_CAEEX</name>
<gene>
    <name evidence="1" type="ORF">CEXT_602811</name>
</gene>
<proteinExistence type="predicted"/>
<keyword evidence="2" id="KW-1185">Reference proteome</keyword>
<accession>A0AAV4R216</accession>
<dbReference type="Proteomes" id="UP001054945">
    <property type="component" value="Unassembled WGS sequence"/>
</dbReference>
<dbReference type="AlphaFoldDB" id="A0AAV4R216"/>
<comment type="caution">
    <text evidence="1">The sequence shown here is derived from an EMBL/GenBank/DDBJ whole genome shotgun (WGS) entry which is preliminary data.</text>
</comment>
<evidence type="ECO:0000313" key="2">
    <source>
        <dbReference type="Proteomes" id="UP001054945"/>
    </source>
</evidence>
<sequence>MHIRGVEMRFLQVLAGTRRERWHHGECRLRSSVIFKTRNTPQFLSNMELYKIFILLLIVTAAVSKKGSQKEGEKASFERKHCRERYPGFLTG</sequence>
<organism evidence="1 2">
    <name type="scientific">Caerostris extrusa</name>
    <name type="common">Bark spider</name>
    <name type="synonym">Caerostris bankana</name>
    <dbReference type="NCBI Taxonomy" id="172846"/>
    <lineage>
        <taxon>Eukaryota</taxon>
        <taxon>Metazoa</taxon>
        <taxon>Ecdysozoa</taxon>
        <taxon>Arthropoda</taxon>
        <taxon>Chelicerata</taxon>
        <taxon>Arachnida</taxon>
        <taxon>Araneae</taxon>
        <taxon>Araneomorphae</taxon>
        <taxon>Entelegynae</taxon>
        <taxon>Araneoidea</taxon>
        <taxon>Araneidae</taxon>
        <taxon>Caerostris</taxon>
    </lineage>
</organism>
<protein>
    <submittedName>
        <fullName evidence="1">Uncharacterized protein</fullName>
    </submittedName>
</protein>
<evidence type="ECO:0000313" key="1">
    <source>
        <dbReference type="EMBL" id="GIY15589.1"/>
    </source>
</evidence>
<reference evidence="1 2" key="1">
    <citation type="submission" date="2021-06" db="EMBL/GenBank/DDBJ databases">
        <title>Caerostris extrusa draft genome.</title>
        <authorList>
            <person name="Kono N."/>
            <person name="Arakawa K."/>
        </authorList>
    </citation>
    <scope>NUCLEOTIDE SEQUENCE [LARGE SCALE GENOMIC DNA]</scope>
</reference>
<dbReference type="EMBL" id="BPLR01007251">
    <property type="protein sequence ID" value="GIY15589.1"/>
    <property type="molecule type" value="Genomic_DNA"/>
</dbReference>